<keyword evidence="2" id="KW-1185">Reference proteome</keyword>
<dbReference type="OrthoDB" id="9952677at2"/>
<dbReference type="AlphaFoldDB" id="B5RNB1"/>
<reference evidence="1 2" key="1">
    <citation type="journal article" date="2008" name="PLoS Genet.">
        <title>The genome of Borrelia recurrentis, the agent of deadly louse-borne relapsing fever, is a degraded subset of tick-borne Borrelia duttonii.</title>
        <authorList>
            <person name="Lescot M."/>
            <person name="Audic S."/>
            <person name="Robert C."/>
            <person name="Nguyen T.T."/>
            <person name="Blanc G."/>
            <person name="Cutler S.J."/>
            <person name="Wincker P."/>
            <person name="Couloux A."/>
            <person name="Claverie J.-M."/>
            <person name="Raoult D."/>
            <person name="Drancourt M."/>
        </authorList>
    </citation>
    <scope>NUCLEOTIDE SEQUENCE [LARGE SCALE GENOMIC DNA]</scope>
    <source>
        <strain evidence="1 2">Ly</strain>
    </source>
</reference>
<dbReference type="Proteomes" id="UP000000611">
    <property type="component" value="Plasmid pl165"/>
</dbReference>
<dbReference type="HOGENOM" id="CLU_076832_2_0_12"/>
<geneLocation type="plasmid" evidence="1 2">
    <name>pl165</name>
</geneLocation>
<keyword evidence="1" id="KW-0614">Plasmid</keyword>
<name>B5RNB1_BORDL</name>
<sequence>MFKVYFLIFILNILLLCCKQVSNDLINTSTPLAIKTNSINKRNLNKNKLQTSKLTKETEYTTLIKSLNKFKALYNCMPTKFHDPLFFDINKKFNVTYNNRDHKNPIYSLVKGDTNTLHNLKKIIIKFNTPAEYDTSMIGDKLIDRLSLLAFNIIFNTIDINNGVFKNTNMLKLQYSKDEKGLKELAVMLDDVCVKWDMFVEQVKNIINEASNLNIKSNVIHKLIQFYDLDLNNPNQQCKYDDKLCNLKNEFLNSYLKTTNKIKSLI</sequence>
<proteinExistence type="predicted"/>
<evidence type="ECO:0000313" key="2">
    <source>
        <dbReference type="Proteomes" id="UP000000611"/>
    </source>
</evidence>
<dbReference type="RefSeq" id="WP_012539390.1">
    <property type="nucleotide sequence ID" value="NC_011247.1"/>
</dbReference>
<organism evidence="1 2">
    <name type="scientific">Borrelia duttonii (strain Ly)</name>
    <dbReference type="NCBI Taxonomy" id="412419"/>
    <lineage>
        <taxon>Bacteria</taxon>
        <taxon>Pseudomonadati</taxon>
        <taxon>Spirochaetota</taxon>
        <taxon>Spirochaetia</taxon>
        <taxon>Spirochaetales</taxon>
        <taxon>Borreliaceae</taxon>
        <taxon>Borrelia</taxon>
    </lineage>
</organism>
<accession>B5RNB1</accession>
<dbReference type="EMBL" id="CP000979">
    <property type="protein sequence ID" value="ACH93847.1"/>
    <property type="molecule type" value="Genomic_DNA"/>
</dbReference>
<dbReference type="KEGG" id="bdu:BDU_1051"/>
<protein>
    <submittedName>
        <fullName evidence="1">Uncharacterized protein</fullName>
    </submittedName>
</protein>
<evidence type="ECO:0000313" key="1">
    <source>
        <dbReference type="EMBL" id="ACH93847.1"/>
    </source>
</evidence>
<gene>
    <name evidence="1" type="ordered locus">BDU_1051</name>
</gene>